<dbReference type="InterPro" id="IPR051544">
    <property type="entry name" value="TPS_OM_transporter"/>
</dbReference>
<feature type="signal peptide" evidence="2">
    <location>
        <begin position="1"/>
        <end position="29"/>
    </location>
</feature>
<proteinExistence type="predicted"/>
<evidence type="ECO:0000313" key="4">
    <source>
        <dbReference type="EMBL" id="ANY19380.1"/>
    </source>
</evidence>
<evidence type="ECO:0000256" key="1">
    <source>
        <dbReference type="SAM" id="MobiDB-lite"/>
    </source>
</evidence>
<dbReference type="AlphaFoldDB" id="A0A1B2AB38"/>
<evidence type="ECO:0000259" key="3">
    <source>
        <dbReference type="Pfam" id="PF03865"/>
    </source>
</evidence>
<feature type="region of interest" description="Disordered" evidence="1">
    <location>
        <begin position="32"/>
        <end position="52"/>
    </location>
</feature>
<gene>
    <name evidence="4" type="ORF">A6F68_00854</name>
</gene>
<dbReference type="PANTHER" id="PTHR34597">
    <property type="entry name" value="SLR1661 PROTEIN"/>
    <property type="match status" value="1"/>
</dbReference>
<dbReference type="GO" id="GO:0098046">
    <property type="term" value="C:type V protein secretion system complex"/>
    <property type="evidence" value="ECO:0007669"/>
    <property type="project" value="TreeGrafter"/>
</dbReference>
<feature type="chain" id="PRO_5008533972" description="Haemolysin activator HlyB C-terminal domain-containing protein" evidence="2">
    <location>
        <begin position="30"/>
        <end position="578"/>
    </location>
</feature>
<reference evidence="4 5" key="1">
    <citation type="submission" date="2016-07" db="EMBL/GenBank/DDBJ databases">
        <title>Complete genome sequence of Altererythrobacter dongtanensis KCTC 22672, a type strain with esterase isolated from tidal flat.</title>
        <authorList>
            <person name="Cheng H."/>
            <person name="Wu Y.-H."/>
            <person name="Zhou P."/>
            <person name="Huo Y.-Y."/>
            <person name="Wang C.-S."/>
            <person name="Xu X.-W."/>
        </authorList>
    </citation>
    <scope>NUCLEOTIDE SEQUENCE [LARGE SCALE GENOMIC DNA]</scope>
    <source>
        <strain evidence="4 5">KCTC 22672</strain>
    </source>
</reference>
<keyword evidence="5" id="KW-1185">Reference proteome</keyword>
<dbReference type="EMBL" id="CP016591">
    <property type="protein sequence ID" value="ANY19380.1"/>
    <property type="molecule type" value="Genomic_DNA"/>
</dbReference>
<keyword evidence="2" id="KW-0732">Signal</keyword>
<name>A0A1B2AB38_9SPHN</name>
<protein>
    <recommendedName>
        <fullName evidence="3">Haemolysin activator HlyB C-terminal domain-containing protein</fullName>
    </recommendedName>
</protein>
<dbReference type="STRING" id="692370.A6F68_00854"/>
<dbReference type="InterPro" id="IPR005565">
    <property type="entry name" value="Hemolysn_activator_HlyB_C"/>
</dbReference>
<dbReference type="PANTHER" id="PTHR34597:SF6">
    <property type="entry name" value="BLR6126 PROTEIN"/>
    <property type="match status" value="1"/>
</dbReference>
<dbReference type="GO" id="GO:0046819">
    <property type="term" value="P:protein secretion by the type V secretion system"/>
    <property type="evidence" value="ECO:0007669"/>
    <property type="project" value="TreeGrafter"/>
</dbReference>
<evidence type="ECO:0000256" key="2">
    <source>
        <dbReference type="SAM" id="SignalP"/>
    </source>
</evidence>
<dbReference type="Gene3D" id="2.40.160.50">
    <property type="entry name" value="membrane protein fhac: a member of the omp85/tpsb transporter family"/>
    <property type="match status" value="1"/>
</dbReference>
<sequence length="578" mass="62814">MDSAPLRFRAGTIGVAFSALIVFASPSVAQTTGPTREELELPPPQTTGPTGGVRIDRDANFRQNCPFDNSELTTALQGVTWTDVAGGEVAPQILRSLSTVTVPQGTQPLSVVCDIRDAANAALRRDGWIATVQIPQQELTDRLQLQVVSARISELRITGDPGPYRDQIARQMAPLQQLSPLNERDAERILLNANDIPGLSMRLSLAPAGGEPGEVIGNLAVEYTPYAVFLNARNYNSKRIGRETLFGRFEYYGLTGLADLTYIGAQTTLDFEEQQIVQAGHEFGVGPDNVRIGASVTYAWSNPTIANLDLSTKTLIANLEASYPLVRSVNLFADASIGFDYVDQKTDVVNFPLSKDALRTLYVRGNLFGQRRRLDGSVFLSYSAYLEARRGLDIFGATEFGAFGLAETDGISASRPFGDSRAFVVRGGVDVTASLAQFFGVRARGEGQWTDKPLLNYDEFSIGNLTIGRGYDPGANSGDRAIGGAFEVTADPVQRPGLRAQLFGFYDVVKIENLDLGTPERSRTLESVGGGLRLFFGEGLRAEVAYAKPLDRALFNDTEKPPERVLFSITTKFPALFQ</sequence>
<evidence type="ECO:0000313" key="5">
    <source>
        <dbReference type="Proteomes" id="UP000092932"/>
    </source>
</evidence>
<dbReference type="KEGG" id="ado:A6F68_00854"/>
<dbReference type="Pfam" id="PF03865">
    <property type="entry name" value="ShlB"/>
    <property type="match status" value="1"/>
</dbReference>
<organism evidence="4 5">
    <name type="scientific">Tsuneonella dongtanensis</name>
    <dbReference type="NCBI Taxonomy" id="692370"/>
    <lineage>
        <taxon>Bacteria</taxon>
        <taxon>Pseudomonadati</taxon>
        <taxon>Pseudomonadota</taxon>
        <taxon>Alphaproteobacteria</taxon>
        <taxon>Sphingomonadales</taxon>
        <taxon>Erythrobacteraceae</taxon>
        <taxon>Tsuneonella</taxon>
    </lineage>
</organism>
<feature type="domain" description="Haemolysin activator HlyB C-terminal" evidence="3">
    <location>
        <begin position="223"/>
        <end position="508"/>
    </location>
</feature>
<dbReference type="Proteomes" id="UP000092932">
    <property type="component" value="Chromosome"/>
</dbReference>
<dbReference type="GO" id="GO:0008320">
    <property type="term" value="F:protein transmembrane transporter activity"/>
    <property type="evidence" value="ECO:0007669"/>
    <property type="project" value="TreeGrafter"/>
</dbReference>
<accession>A0A1B2AB38</accession>